<proteinExistence type="inferred from homology"/>
<dbReference type="STRING" id="393762.SAMN05660472_02125"/>
<feature type="transmembrane region" description="Helical" evidence="8">
    <location>
        <begin position="172"/>
        <end position="196"/>
    </location>
</feature>
<feature type="transmembrane region" description="Helical" evidence="8">
    <location>
        <begin position="45"/>
        <end position="66"/>
    </location>
</feature>
<dbReference type="CDD" id="cd06261">
    <property type="entry name" value="TM_PBP2"/>
    <property type="match status" value="2"/>
</dbReference>
<keyword evidence="4" id="KW-0997">Cell inner membrane</keyword>
<dbReference type="GO" id="GO:0055085">
    <property type="term" value="P:transmembrane transport"/>
    <property type="evidence" value="ECO:0007669"/>
    <property type="project" value="InterPro"/>
</dbReference>
<dbReference type="GO" id="GO:0005886">
    <property type="term" value="C:plasma membrane"/>
    <property type="evidence" value="ECO:0007669"/>
    <property type="project" value="UniProtKB-SubCell"/>
</dbReference>
<keyword evidence="7 8" id="KW-0472">Membrane</keyword>
<keyword evidence="11" id="KW-1185">Reference proteome</keyword>
<sequence>MSIKKITQLNKNNHDKVGKKFSPTLLRFFRRKWLNIWQSNPPGTVLLLCGLCIAVIMSIPIIYVVWRSLFAGTNRWVRLLDQRIPQLLGNTLSLTAAVTASTIIIGVSLAWIVIRTDIPGKKTWRWLLAMPLTIPPYVGAMAYIIVFGHSGWARDLWQGTPWLVNTLGDYAINIYSFEGVFFVLTMFTYPYVYLIVSASLQKTNRNYEDAAYSQGMSTSEVFWKVNLPLLRPAIGAGAVLVSLYVLGDFGTIAMLRYVTFTAAIYFQRAGFDTASAAVLSLVLIFLTIIILWIESKTRKKSRYYQTSNTYRKPLTLKLGKWRFLVFLYVSLIFFVSVLLPISVLIYWSKIGISMGALDDRFFGFVFNSLKVSGFAALICMLFAMPIIYLKARYPSVITSFIDRLSYGGYALPGVIVALGFVFIFNNHLPILYGTFYIVALAFVVRFLPQAMQAGEASLSLLSPRIDEAARSLGYPPWKVMLKVILPNMLPGVLAGGALVFVSSIKELPATLMLRPPGFDTLAVRVYFEASEAIYHLAAPAALLIIIVSITPLQYMLKKY</sequence>
<protein>
    <submittedName>
        <fullName evidence="10">Iron(III) transport system permease protein</fullName>
    </submittedName>
</protein>
<evidence type="ECO:0000256" key="4">
    <source>
        <dbReference type="ARBA" id="ARBA00022519"/>
    </source>
</evidence>
<feature type="transmembrane region" description="Helical" evidence="8">
    <location>
        <begin position="403"/>
        <end position="424"/>
    </location>
</feature>
<feature type="transmembrane region" description="Helical" evidence="8">
    <location>
        <begin position="274"/>
        <end position="293"/>
    </location>
</feature>
<keyword evidence="5 8" id="KW-0812">Transmembrane</keyword>
<evidence type="ECO:0000313" key="10">
    <source>
        <dbReference type="EMBL" id="SDK84930.1"/>
    </source>
</evidence>
<feature type="domain" description="ABC transmembrane type-1" evidence="9">
    <location>
        <begin position="365"/>
        <end position="555"/>
    </location>
</feature>
<keyword evidence="2 8" id="KW-0813">Transport</keyword>
<dbReference type="RefSeq" id="WP_090553671.1">
    <property type="nucleotide sequence ID" value="NZ_FNFP01000004.1"/>
</dbReference>
<feature type="transmembrane region" description="Helical" evidence="8">
    <location>
        <begin position="126"/>
        <end position="152"/>
    </location>
</feature>
<dbReference type="EMBL" id="FNFP01000004">
    <property type="protein sequence ID" value="SDK84930.1"/>
    <property type="molecule type" value="Genomic_DNA"/>
</dbReference>
<gene>
    <name evidence="10" type="ORF">SAMN05660472_02125</name>
</gene>
<dbReference type="AlphaFoldDB" id="A0A1G9F9A8"/>
<dbReference type="Proteomes" id="UP000198718">
    <property type="component" value="Unassembled WGS sequence"/>
</dbReference>
<dbReference type="PROSITE" id="PS50928">
    <property type="entry name" value="ABC_TM1"/>
    <property type="match status" value="2"/>
</dbReference>
<comment type="similarity">
    <text evidence="8">Belongs to the binding-protein-dependent transport system permease family.</text>
</comment>
<dbReference type="SUPFAM" id="SSF161098">
    <property type="entry name" value="MetI-like"/>
    <property type="match status" value="2"/>
</dbReference>
<dbReference type="PANTHER" id="PTHR43357:SF3">
    <property type="entry name" value="FE(3+)-TRANSPORT SYSTEM PERMEASE PROTEIN FBPB 2"/>
    <property type="match status" value="1"/>
</dbReference>
<keyword evidence="6 8" id="KW-1133">Transmembrane helix</keyword>
<evidence type="ECO:0000256" key="2">
    <source>
        <dbReference type="ARBA" id="ARBA00022448"/>
    </source>
</evidence>
<dbReference type="InterPro" id="IPR035906">
    <property type="entry name" value="MetI-like_sf"/>
</dbReference>
<evidence type="ECO:0000256" key="7">
    <source>
        <dbReference type="ARBA" id="ARBA00023136"/>
    </source>
</evidence>
<feature type="domain" description="ABC transmembrane type-1" evidence="9">
    <location>
        <begin position="88"/>
        <end position="294"/>
    </location>
</feature>
<reference evidence="10 11" key="1">
    <citation type="submission" date="2016-10" db="EMBL/GenBank/DDBJ databases">
        <authorList>
            <person name="de Groot N.N."/>
        </authorList>
    </citation>
    <scope>NUCLEOTIDE SEQUENCE [LARGE SCALE GENOMIC DNA]</scope>
    <source>
        <strain evidence="10 11">DSM 18346</strain>
    </source>
</reference>
<comment type="subcellular location">
    <subcellularLocation>
        <location evidence="1">Cell inner membrane</location>
        <topology evidence="1">Multi-pass membrane protein</topology>
    </subcellularLocation>
    <subcellularLocation>
        <location evidence="8">Cell membrane</location>
        <topology evidence="8">Multi-pass membrane protein</topology>
    </subcellularLocation>
</comment>
<feature type="transmembrane region" description="Helical" evidence="8">
    <location>
        <begin position="86"/>
        <end position="114"/>
    </location>
</feature>
<dbReference type="OrthoDB" id="9776648at2"/>
<dbReference type="PANTHER" id="PTHR43357">
    <property type="entry name" value="INNER MEMBRANE ABC TRANSPORTER PERMEASE PROTEIN YDCV"/>
    <property type="match status" value="1"/>
</dbReference>
<feature type="transmembrane region" description="Helical" evidence="8">
    <location>
        <begin position="233"/>
        <end position="254"/>
    </location>
</feature>
<organism evidence="10 11">
    <name type="scientific">Natronincola ferrireducens</name>
    <dbReference type="NCBI Taxonomy" id="393762"/>
    <lineage>
        <taxon>Bacteria</taxon>
        <taxon>Bacillati</taxon>
        <taxon>Bacillota</taxon>
        <taxon>Clostridia</taxon>
        <taxon>Peptostreptococcales</taxon>
        <taxon>Natronincolaceae</taxon>
        <taxon>Natronincola</taxon>
    </lineage>
</organism>
<feature type="transmembrane region" description="Helical" evidence="8">
    <location>
        <begin position="430"/>
        <end position="447"/>
    </location>
</feature>
<name>A0A1G9F9A8_9FIRM</name>
<evidence type="ECO:0000256" key="6">
    <source>
        <dbReference type="ARBA" id="ARBA00022989"/>
    </source>
</evidence>
<feature type="transmembrane region" description="Helical" evidence="8">
    <location>
        <begin position="532"/>
        <end position="556"/>
    </location>
</feature>
<dbReference type="InterPro" id="IPR000515">
    <property type="entry name" value="MetI-like"/>
</dbReference>
<dbReference type="Gene3D" id="1.10.3720.10">
    <property type="entry name" value="MetI-like"/>
    <property type="match status" value="2"/>
</dbReference>
<evidence type="ECO:0000256" key="5">
    <source>
        <dbReference type="ARBA" id="ARBA00022692"/>
    </source>
</evidence>
<evidence type="ECO:0000256" key="1">
    <source>
        <dbReference type="ARBA" id="ARBA00004429"/>
    </source>
</evidence>
<evidence type="ECO:0000256" key="3">
    <source>
        <dbReference type="ARBA" id="ARBA00022475"/>
    </source>
</evidence>
<feature type="transmembrane region" description="Helical" evidence="8">
    <location>
        <begin position="484"/>
        <end position="504"/>
    </location>
</feature>
<dbReference type="Pfam" id="PF00528">
    <property type="entry name" value="BPD_transp_1"/>
    <property type="match status" value="2"/>
</dbReference>
<evidence type="ECO:0000259" key="9">
    <source>
        <dbReference type="PROSITE" id="PS50928"/>
    </source>
</evidence>
<feature type="transmembrane region" description="Helical" evidence="8">
    <location>
        <begin position="321"/>
        <end position="348"/>
    </location>
</feature>
<keyword evidence="3" id="KW-1003">Cell membrane</keyword>
<feature type="transmembrane region" description="Helical" evidence="8">
    <location>
        <begin position="368"/>
        <end position="391"/>
    </location>
</feature>
<accession>A0A1G9F9A8</accession>
<evidence type="ECO:0000313" key="11">
    <source>
        <dbReference type="Proteomes" id="UP000198718"/>
    </source>
</evidence>
<evidence type="ECO:0000256" key="8">
    <source>
        <dbReference type="RuleBase" id="RU363032"/>
    </source>
</evidence>